<geneLocation type="plasmid" evidence="2 3">
    <name>unnamed1</name>
</geneLocation>
<keyword evidence="2" id="KW-0614">Plasmid</keyword>
<sequence length="82" mass="9154">MQSVKHMKVVTQLILGFSVAIILMIALGAFCLSEISGENLHVVEFRDNWLPSVRSSQQMLAALRQIRINGMRSRNNVLPMSG</sequence>
<evidence type="ECO:0000313" key="2">
    <source>
        <dbReference type="EMBL" id="QBR04024.1"/>
    </source>
</evidence>
<reference evidence="2 3" key="1">
    <citation type="submission" date="2019-03" db="EMBL/GenBank/DDBJ databases">
        <title>Paraburkholderia sp. 7MH5, isolated from subtropical forest soil.</title>
        <authorList>
            <person name="Gao Z.-H."/>
            <person name="Qiu L.-H."/>
        </authorList>
    </citation>
    <scope>NUCLEOTIDE SEQUENCE [LARGE SCALE GENOMIC DNA]</scope>
    <source>
        <strain evidence="2 3">7MH5</strain>
        <plasmid evidence="2 3">unnamed1</plasmid>
    </source>
</reference>
<feature type="transmembrane region" description="Helical" evidence="1">
    <location>
        <begin position="12"/>
        <end position="32"/>
    </location>
</feature>
<keyword evidence="1" id="KW-0812">Transmembrane</keyword>
<protein>
    <submittedName>
        <fullName evidence="2">Uncharacterized protein</fullName>
    </submittedName>
</protein>
<evidence type="ECO:0000313" key="3">
    <source>
        <dbReference type="Proteomes" id="UP000295727"/>
    </source>
</evidence>
<dbReference type="RefSeq" id="WP_134760006.1">
    <property type="nucleotide sequence ID" value="NZ_CP038152.1"/>
</dbReference>
<proteinExistence type="predicted"/>
<gene>
    <name evidence="2" type="ORF">E1956_43315</name>
</gene>
<keyword evidence="1" id="KW-1133">Transmembrane helix</keyword>
<evidence type="ECO:0000256" key="1">
    <source>
        <dbReference type="SAM" id="Phobius"/>
    </source>
</evidence>
<dbReference type="EMBL" id="CP038152">
    <property type="protein sequence ID" value="QBR04024.1"/>
    <property type="molecule type" value="Genomic_DNA"/>
</dbReference>
<dbReference type="GeneID" id="39650269"/>
<dbReference type="Proteomes" id="UP000295727">
    <property type="component" value="Plasmid unnamed1"/>
</dbReference>
<accession>A0A4P7DAR6</accession>
<dbReference type="AlphaFoldDB" id="A0A4P7DAR6"/>
<keyword evidence="3" id="KW-1185">Reference proteome</keyword>
<dbReference type="OrthoDB" id="9177860at2"/>
<name>A0A4P7DAR6_9BURK</name>
<dbReference type="KEGG" id="ppai:E1956_43315"/>
<organism evidence="2 3">
    <name type="scientific">Paraburkholderia pallida</name>
    <dbReference type="NCBI Taxonomy" id="2547399"/>
    <lineage>
        <taxon>Bacteria</taxon>
        <taxon>Pseudomonadati</taxon>
        <taxon>Pseudomonadota</taxon>
        <taxon>Betaproteobacteria</taxon>
        <taxon>Burkholderiales</taxon>
        <taxon>Burkholderiaceae</taxon>
        <taxon>Paraburkholderia</taxon>
    </lineage>
</organism>
<keyword evidence="1" id="KW-0472">Membrane</keyword>